<dbReference type="STRING" id="112903.SAMN04490178_1426"/>
<dbReference type="InterPro" id="IPR010093">
    <property type="entry name" value="SinI_DNA-bd"/>
</dbReference>
<dbReference type="OrthoDB" id="90266at2"/>
<dbReference type="Proteomes" id="UP000198847">
    <property type="component" value="Unassembled WGS sequence"/>
</dbReference>
<dbReference type="NCBIfam" id="TIGR01764">
    <property type="entry name" value="excise"/>
    <property type="match status" value="1"/>
</dbReference>
<name>A0A1H8Y3U6_9FIRM</name>
<keyword evidence="3" id="KW-1185">Reference proteome</keyword>
<dbReference type="AlphaFoldDB" id="A0A1H8Y3U6"/>
<organism evidence="2 3">
    <name type="scientific">Propionispora vibrioides</name>
    <dbReference type="NCBI Taxonomy" id="112903"/>
    <lineage>
        <taxon>Bacteria</taxon>
        <taxon>Bacillati</taxon>
        <taxon>Bacillota</taxon>
        <taxon>Negativicutes</taxon>
        <taxon>Selenomonadales</taxon>
        <taxon>Sporomusaceae</taxon>
        <taxon>Propionispora</taxon>
    </lineage>
</organism>
<evidence type="ECO:0000259" key="1">
    <source>
        <dbReference type="Pfam" id="PF12728"/>
    </source>
</evidence>
<evidence type="ECO:0000313" key="3">
    <source>
        <dbReference type="Proteomes" id="UP000198847"/>
    </source>
</evidence>
<dbReference type="InterPro" id="IPR041657">
    <property type="entry name" value="HTH_17"/>
</dbReference>
<dbReference type="EMBL" id="FODY01000042">
    <property type="protein sequence ID" value="SEP46960.1"/>
    <property type="molecule type" value="Genomic_DNA"/>
</dbReference>
<dbReference type="RefSeq" id="WP_091752204.1">
    <property type="nucleotide sequence ID" value="NZ_FODY01000042.1"/>
</dbReference>
<reference evidence="2 3" key="1">
    <citation type="submission" date="2016-10" db="EMBL/GenBank/DDBJ databases">
        <authorList>
            <person name="de Groot N.N."/>
        </authorList>
    </citation>
    <scope>NUCLEOTIDE SEQUENCE [LARGE SCALE GENOMIC DNA]</scope>
    <source>
        <strain evidence="2 3">DSM 13305</strain>
    </source>
</reference>
<proteinExistence type="predicted"/>
<evidence type="ECO:0000313" key="2">
    <source>
        <dbReference type="EMBL" id="SEP46960.1"/>
    </source>
</evidence>
<sequence length="60" mass="7078">MFDDYEDILTVSQIMEILYIGKNTAYRLLNSGQIKSFKIGKVHKVPRRALERYILDKCNK</sequence>
<feature type="domain" description="Helix-turn-helix" evidence="1">
    <location>
        <begin position="9"/>
        <end position="55"/>
    </location>
</feature>
<gene>
    <name evidence="2" type="ORF">SAMN04490178_1426</name>
</gene>
<dbReference type="Pfam" id="PF12728">
    <property type="entry name" value="HTH_17"/>
    <property type="match status" value="1"/>
</dbReference>
<dbReference type="GO" id="GO:0003677">
    <property type="term" value="F:DNA binding"/>
    <property type="evidence" value="ECO:0007669"/>
    <property type="project" value="InterPro"/>
</dbReference>
<protein>
    <submittedName>
        <fullName evidence="2">DNA binding domain-containing protein, excisionase family</fullName>
    </submittedName>
</protein>
<accession>A0A1H8Y3U6</accession>